<evidence type="ECO:0000313" key="10">
    <source>
        <dbReference type="Proteomes" id="UP000053766"/>
    </source>
</evidence>
<dbReference type="OrthoDB" id="377733at2759"/>
<evidence type="ECO:0000256" key="7">
    <source>
        <dbReference type="SAM" id="Phobius"/>
    </source>
</evidence>
<feature type="transmembrane region" description="Helical" evidence="7">
    <location>
        <begin position="260"/>
        <end position="281"/>
    </location>
</feature>
<dbReference type="EMBL" id="KN716220">
    <property type="protein sequence ID" value="KJH49921.1"/>
    <property type="molecule type" value="Genomic_DNA"/>
</dbReference>
<feature type="domain" description="P-type ATPase C-terminal" evidence="8">
    <location>
        <begin position="123"/>
        <end position="242"/>
    </location>
</feature>
<evidence type="ECO:0000256" key="5">
    <source>
        <dbReference type="ARBA" id="ARBA00022989"/>
    </source>
</evidence>
<dbReference type="InterPro" id="IPR023214">
    <property type="entry name" value="HAD_sf"/>
</dbReference>
<dbReference type="GO" id="GO:0045332">
    <property type="term" value="P:phospholipid translocation"/>
    <property type="evidence" value="ECO:0007669"/>
    <property type="project" value="TreeGrafter"/>
</dbReference>
<dbReference type="GO" id="GO:0140326">
    <property type="term" value="F:ATPase-coupled intramembrane lipid transporter activity"/>
    <property type="evidence" value="ECO:0007669"/>
    <property type="project" value="TreeGrafter"/>
</dbReference>
<dbReference type="SUPFAM" id="SSF81665">
    <property type="entry name" value="Calcium ATPase, transmembrane domain M"/>
    <property type="match status" value="1"/>
</dbReference>
<dbReference type="PANTHER" id="PTHR24092">
    <property type="entry name" value="PROBABLE PHOSPHOLIPID-TRANSPORTING ATPASE"/>
    <property type="match status" value="1"/>
</dbReference>
<keyword evidence="5 7" id="KW-1133">Transmembrane helix</keyword>
<dbReference type="GO" id="GO:0005886">
    <property type="term" value="C:plasma membrane"/>
    <property type="evidence" value="ECO:0007669"/>
    <property type="project" value="TreeGrafter"/>
</dbReference>
<dbReference type="SUPFAM" id="SSF56784">
    <property type="entry name" value="HAD-like"/>
    <property type="match status" value="1"/>
</dbReference>
<name>A0A0D8Y5S5_DICVI</name>
<dbReference type="AlphaFoldDB" id="A0A0D8Y5S5"/>
<sequence>MKRIIFPCNIILDAIKCLDYILLDEEDRDRFLRLALCCSAVICCRCTPIQKAAVTRLVKANVNGVVLAIGDGANDVAMLQINKYWDKYGEIFSDMQSDQKEADVGIGIAGQEGMQASLASDYTITQSIFTYFNGYSVQTIAYEWTVLLYNMFFTSFPALVMGAIDRPAPINSLIKYPQIYHYYQNSLSNMGQFRWCICGVVQAMIIFWVNYFNWGEGAPMHFGQDSSLWVFGIFVYWCLYISLFSTAIGGILFMVPLQSIFFVIILVVVAALVPDVAFKVLSESLAVRQSFVSAGQFHACTEKFRRMLRADMQDAMLWQEGFRGPNFNILYQPIFKMCDIVGLKTYGELENGFAFAQDDGLAVMQMDLLQRYSDDVDNTMSTALLESPKASKQNRISEIRTSKVPVKRELFAEAYSVVEGTKKVKALERSVDDKTVESTSMKSPSNL</sequence>
<evidence type="ECO:0000256" key="4">
    <source>
        <dbReference type="ARBA" id="ARBA00022842"/>
    </source>
</evidence>
<dbReference type="Proteomes" id="UP000053766">
    <property type="component" value="Unassembled WGS sequence"/>
</dbReference>
<reference evidence="9 10" key="1">
    <citation type="submission" date="2013-11" db="EMBL/GenBank/DDBJ databases">
        <title>Draft genome of the bovine lungworm Dictyocaulus viviparus.</title>
        <authorList>
            <person name="Mitreva M."/>
        </authorList>
    </citation>
    <scope>NUCLEOTIDE SEQUENCE [LARGE SCALE GENOMIC DNA]</scope>
    <source>
        <strain evidence="9 10">HannoverDv2000</strain>
    </source>
</reference>
<evidence type="ECO:0000256" key="2">
    <source>
        <dbReference type="ARBA" id="ARBA00022692"/>
    </source>
</evidence>
<organism evidence="9 10">
    <name type="scientific">Dictyocaulus viviparus</name>
    <name type="common">Bovine lungworm</name>
    <dbReference type="NCBI Taxonomy" id="29172"/>
    <lineage>
        <taxon>Eukaryota</taxon>
        <taxon>Metazoa</taxon>
        <taxon>Ecdysozoa</taxon>
        <taxon>Nematoda</taxon>
        <taxon>Chromadorea</taxon>
        <taxon>Rhabditida</taxon>
        <taxon>Rhabditina</taxon>
        <taxon>Rhabditomorpha</taxon>
        <taxon>Strongyloidea</taxon>
        <taxon>Metastrongylidae</taxon>
        <taxon>Dictyocaulus</taxon>
    </lineage>
</organism>
<gene>
    <name evidence="9" type="ORF">DICVIV_03951</name>
</gene>
<comment type="subcellular location">
    <subcellularLocation>
        <location evidence="1">Membrane</location>
        <topology evidence="1">Multi-pass membrane protein</topology>
    </subcellularLocation>
</comment>
<dbReference type="InterPro" id="IPR023298">
    <property type="entry name" value="ATPase_P-typ_TM_dom_sf"/>
</dbReference>
<feature type="transmembrane region" description="Helical" evidence="7">
    <location>
        <begin position="146"/>
        <end position="164"/>
    </location>
</feature>
<evidence type="ECO:0000256" key="3">
    <source>
        <dbReference type="ARBA" id="ARBA00022723"/>
    </source>
</evidence>
<evidence type="ECO:0000256" key="6">
    <source>
        <dbReference type="ARBA" id="ARBA00023136"/>
    </source>
</evidence>
<dbReference type="Pfam" id="PF16212">
    <property type="entry name" value="PhoLip_ATPase_C"/>
    <property type="match status" value="1"/>
</dbReference>
<evidence type="ECO:0000259" key="8">
    <source>
        <dbReference type="Pfam" id="PF16212"/>
    </source>
</evidence>
<feature type="transmembrane region" description="Helical" evidence="7">
    <location>
        <begin position="192"/>
        <end position="214"/>
    </location>
</feature>
<proteinExistence type="predicted"/>
<evidence type="ECO:0000313" key="9">
    <source>
        <dbReference type="EMBL" id="KJH49921.1"/>
    </source>
</evidence>
<dbReference type="InterPro" id="IPR032630">
    <property type="entry name" value="P_typ_ATPase_c"/>
</dbReference>
<dbReference type="PANTHER" id="PTHR24092:SF150">
    <property type="entry name" value="PHOSPHOLIPID-TRANSPORTING ATPASE"/>
    <property type="match status" value="1"/>
</dbReference>
<keyword evidence="4" id="KW-0460">Magnesium</keyword>
<keyword evidence="6 7" id="KW-0472">Membrane</keyword>
<dbReference type="InterPro" id="IPR036412">
    <property type="entry name" value="HAD-like_sf"/>
</dbReference>
<keyword evidence="10" id="KW-1185">Reference proteome</keyword>
<keyword evidence="3" id="KW-0479">Metal-binding</keyword>
<reference evidence="10" key="2">
    <citation type="journal article" date="2016" name="Sci. Rep.">
        <title>Dictyocaulus viviparus genome, variome and transcriptome elucidate lungworm biology and support future intervention.</title>
        <authorList>
            <person name="McNulty S.N."/>
            <person name="Strube C."/>
            <person name="Rosa B.A."/>
            <person name="Martin J.C."/>
            <person name="Tyagi R."/>
            <person name="Choi Y.J."/>
            <person name="Wang Q."/>
            <person name="Hallsworth Pepin K."/>
            <person name="Zhang X."/>
            <person name="Ozersky P."/>
            <person name="Wilson R.K."/>
            <person name="Sternberg P.W."/>
            <person name="Gasser R.B."/>
            <person name="Mitreva M."/>
        </authorList>
    </citation>
    <scope>NUCLEOTIDE SEQUENCE [LARGE SCALE GENOMIC DNA]</scope>
    <source>
        <strain evidence="10">HannoverDv2000</strain>
    </source>
</reference>
<dbReference type="Gene3D" id="3.40.50.1000">
    <property type="entry name" value="HAD superfamily/HAD-like"/>
    <property type="match status" value="1"/>
</dbReference>
<feature type="transmembrane region" description="Helical" evidence="7">
    <location>
        <begin position="226"/>
        <end position="254"/>
    </location>
</feature>
<dbReference type="GO" id="GO:0046872">
    <property type="term" value="F:metal ion binding"/>
    <property type="evidence" value="ECO:0007669"/>
    <property type="project" value="UniProtKB-KW"/>
</dbReference>
<protein>
    <recommendedName>
        <fullName evidence="8">P-type ATPase C-terminal domain-containing protein</fullName>
    </recommendedName>
</protein>
<dbReference type="GO" id="GO:0005802">
    <property type="term" value="C:trans-Golgi network"/>
    <property type="evidence" value="ECO:0007669"/>
    <property type="project" value="TreeGrafter"/>
</dbReference>
<dbReference type="STRING" id="29172.A0A0D8Y5S5"/>
<evidence type="ECO:0000256" key="1">
    <source>
        <dbReference type="ARBA" id="ARBA00004141"/>
    </source>
</evidence>
<keyword evidence="2 7" id="KW-0812">Transmembrane</keyword>
<accession>A0A0D8Y5S5</accession>